<feature type="domain" description="HTH arsR-type" evidence="2">
    <location>
        <begin position="39"/>
        <end position="120"/>
    </location>
</feature>
<keyword evidence="4" id="KW-1185">Reference proteome</keyword>
<name>A0ABY4YFZ2_9MICO</name>
<dbReference type="RefSeq" id="WP_252620117.1">
    <property type="nucleotide sequence ID" value="NZ_CP099490.1"/>
</dbReference>
<proteinExistence type="predicted"/>
<protein>
    <submittedName>
        <fullName evidence="3">Helix-turn-helix domain-containing protein</fullName>
    </submittedName>
</protein>
<evidence type="ECO:0000313" key="3">
    <source>
        <dbReference type="EMBL" id="USQ75686.1"/>
    </source>
</evidence>
<feature type="region of interest" description="Disordered" evidence="1">
    <location>
        <begin position="1"/>
        <end position="26"/>
    </location>
</feature>
<dbReference type="CDD" id="cd00090">
    <property type="entry name" value="HTH_ARSR"/>
    <property type="match status" value="1"/>
</dbReference>
<dbReference type="SMART" id="SM00418">
    <property type="entry name" value="HTH_ARSR"/>
    <property type="match status" value="1"/>
</dbReference>
<evidence type="ECO:0000313" key="4">
    <source>
        <dbReference type="Proteomes" id="UP001056535"/>
    </source>
</evidence>
<evidence type="ECO:0000256" key="1">
    <source>
        <dbReference type="SAM" id="MobiDB-lite"/>
    </source>
</evidence>
<dbReference type="Gene3D" id="1.10.10.10">
    <property type="entry name" value="Winged helix-like DNA-binding domain superfamily/Winged helix DNA-binding domain"/>
    <property type="match status" value="1"/>
</dbReference>
<dbReference type="InterPro" id="IPR036390">
    <property type="entry name" value="WH_DNA-bd_sf"/>
</dbReference>
<dbReference type="InterPro" id="IPR001845">
    <property type="entry name" value="HTH_ArsR_DNA-bd_dom"/>
</dbReference>
<feature type="compositionally biased region" description="Low complexity" evidence="1">
    <location>
        <begin position="199"/>
        <end position="208"/>
    </location>
</feature>
<dbReference type="InterPro" id="IPR011991">
    <property type="entry name" value="ArsR-like_HTH"/>
</dbReference>
<sequence length="234" mass="25676">MAERKTPSDTFSGDASTGGPSMGDASVEPTYFARQIDASAMKAFAHPLRMAMYDYLNDREAATATMLAKHTGESTGQTSYHLRQLERHGFVEEDPGRGTGRERWWKAVGFRMDGIELGKDSATRPAVETMLHNQVAQRAESLREWYLRSVEEPEPWQTSSLHSRSTATMSADEADELGRALIEVIHEHTEAAKARHEAAGAAAGAAGDADVEPAEGEGTRRVRVFLDVFPLPED</sequence>
<feature type="compositionally biased region" description="Polar residues" evidence="1">
    <location>
        <begin position="8"/>
        <end position="19"/>
    </location>
</feature>
<dbReference type="EMBL" id="CP099490">
    <property type="protein sequence ID" value="USQ75686.1"/>
    <property type="molecule type" value="Genomic_DNA"/>
</dbReference>
<dbReference type="Proteomes" id="UP001056535">
    <property type="component" value="Chromosome"/>
</dbReference>
<accession>A0ABY4YFZ2</accession>
<gene>
    <name evidence="3" type="ORF">NF557_13850</name>
</gene>
<organism evidence="3 4">
    <name type="scientific">Ornithinimicrobium cryptoxanthini</name>
    <dbReference type="NCBI Taxonomy" id="2934161"/>
    <lineage>
        <taxon>Bacteria</taxon>
        <taxon>Bacillati</taxon>
        <taxon>Actinomycetota</taxon>
        <taxon>Actinomycetes</taxon>
        <taxon>Micrococcales</taxon>
        <taxon>Ornithinimicrobiaceae</taxon>
        <taxon>Ornithinimicrobium</taxon>
    </lineage>
</organism>
<feature type="region of interest" description="Disordered" evidence="1">
    <location>
        <begin position="192"/>
        <end position="216"/>
    </location>
</feature>
<dbReference type="InterPro" id="IPR036388">
    <property type="entry name" value="WH-like_DNA-bd_sf"/>
</dbReference>
<dbReference type="Pfam" id="PF12840">
    <property type="entry name" value="HTH_20"/>
    <property type="match status" value="1"/>
</dbReference>
<reference evidence="3" key="1">
    <citation type="submission" date="2022-06" db="EMBL/GenBank/DDBJ databases">
        <title>Ornithinimicrobium JY.X270.</title>
        <authorList>
            <person name="Huang Y."/>
        </authorList>
    </citation>
    <scope>NUCLEOTIDE SEQUENCE</scope>
    <source>
        <strain evidence="3">JY.X270</strain>
    </source>
</reference>
<evidence type="ECO:0000259" key="2">
    <source>
        <dbReference type="SMART" id="SM00418"/>
    </source>
</evidence>
<dbReference type="SUPFAM" id="SSF46785">
    <property type="entry name" value="Winged helix' DNA-binding domain"/>
    <property type="match status" value="1"/>
</dbReference>